<keyword evidence="2" id="KW-0472">Membrane</keyword>
<dbReference type="InParanoid" id="D8PRS2"/>
<dbReference type="AlphaFoldDB" id="D8PRS2"/>
<dbReference type="RefSeq" id="XP_003037434.1">
    <property type="nucleotide sequence ID" value="XM_003037388.1"/>
</dbReference>
<protein>
    <submittedName>
        <fullName evidence="3">Expressed protein</fullName>
    </submittedName>
</protein>
<feature type="transmembrane region" description="Helical" evidence="2">
    <location>
        <begin position="110"/>
        <end position="136"/>
    </location>
</feature>
<dbReference type="OrthoDB" id="2448307at2759"/>
<feature type="transmembrane region" description="Helical" evidence="2">
    <location>
        <begin position="182"/>
        <end position="202"/>
    </location>
</feature>
<accession>D8PRS2</accession>
<evidence type="ECO:0000256" key="2">
    <source>
        <dbReference type="SAM" id="Phobius"/>
    </source>
</evidence>
<dbReference type="HOGENOM" id="CLU_021809_1_0_1"/>
<dbReference type="STRING" id="578458.D8PRS2"/>
<feature type="region of interest" description="Disordered" evidence="1">
    <location>
        <begin position="362"/>
        <end position="430"/>
    </location>
</feature>
<keyword evidence="2" id="KW-0812">Transmembrane</keyword>
<dbReference type="EMBL" id="GL377302">
    <property type="protein sequence ID" value="EFJ02532.1"/>
    <property type="molecule type" value="Genomic_DNA"/>
</dbReference>
<dbReference type="VEuPathDB" id="FungiDB:SCHCODRAFT_02488156"/>
<dbReference type="OMA" id="ENIFEIC"/>
<gene>
    <name evidence="3" type="ORF">SCHCODRAFT_84231</name>
</gene>
<feature type="compositionally biased region" description="Low complexity" evidence="1">
    <location>
        <begin position="371"/>
        <end position="393"/>
    </location>
</feature>
<evidence type="ECO:0000313" key="3">
    <source>
        <dbReference type="EMBL" id="EFJ02532.1"/>
    </source>
</evidence>
<dbReference type="KEGG" id="scm:SCHCO_02488156"/>
<feature type="transmembrane region" description="Helical" evidence="2">
    <location>
        <begin position="214"/>
        <end position="238"/>
    </location>
</feature>
<evidence type="ECO:0000313" key="4">
    <source>
        <dbReference type="Proteomes" id="UP000007431"/>
    </source>
</evidence>
<dbReference type="InterPro" id="IPR040410">
    <property type="entry name" value="UPF0658_Golgi"/>
</dbReference>
<organism evidence="4">
    <name type="scientific">Schizophyllum commune (strain H4-8 / FGSC 9210)</name>
    <name type="common">Split gill fungus</name>
    <dbReference type="NCBI Taxonomy" id="578458"/>
    <lineage>
        <taxon>Eukaryota</taxon>
        <taxon>Fungi</taxon>
        <taxon>Dikarya</taxon>
        <taxon>Basidiomycota</taxon>
        <taxon>Agaricomycotina</taxon>
        <taxon>Agaricomycetes</taxon>
        <taxon>Agaricomycetidae</taxon>
        <taxon>Agaricales</taxon>
        <taxon>Schizophyllaceae</taxon>
        <taxon>Schizophyllum</taxon>
    </lineage>
</organism>
<sequence>MSFTALMQESIPHIITSLLTHVLATGWAGFQIYHTNDFRMTFNRVITNGACNGAPLLLHYWQDRAKMEFPSLALNGVALIISGILTWKLIKLYGWQTFKRVGASMQINRIYRCVLVLCITIQLALFFMAAAVGLWIDQLFNGVAGQVAWHNTAWKAAFIAVLVLLLPWLATGWVSARRELRWPMVAFVVVAALYLTGFGVMFVSRSFRWTFQDWTLFAVIAAISVALALMAFILGIVCRCNFGKGLLRYLQAEQPLPGESYGERNDVEKVSFPSNAQPVPTYSATFGKNEQVPVPTQMFPAAGRRMGPRFFSQSEPFDSASSQWNGSSEGTVYSGAGSIYKGLSPNMGVYPESGGMYRGSVSTYQSSGGHASPPMYGSSASSAYGASSNASTSPMFPPLARIDSRGSHRSYKSTSSTKSSNSRKERWVID</sequence>
<keyword evidence="2" id="KW-1133">Transmembrane helix</keyword>
<feature type="transmembrane region" description="Helical" evidence="2">
    <location>
        <begin position="72"/>
        <end position="90"/>
    </location>
</feature>
<feature type="transmembrane region" description="Helical" evidence="2">
    <location>
        <begin position="156"/>
        <end position="175"/>
    </location>
</feature>
<dbReference type="PANTHER" id="PTHR34391:SF2">
    <property type="entry name" value="TRP C-TERMINAL DOMAIN-CONTAINING PROTEIN"/>
    <property type="match status" value="1"/>
</dbReference>
<dbReference type="eggNOG" id="ENOG502S65M">
    <property type="taxonomic scope" value="Eukaryota"/>
</dbReference>
<dbReference type="Proteomes" id="UP000007431">
    <property type="component" value="Unassembled WGS sequence"/>
</dbReference>
<dbReference type="GO" id="GO:0005794">
    <property type="term" value="C:Golgi apparatus"/>
    <property type="evidence" value="ECO:0007669"/>
    <property type="project" value="TreeGrafter"/>
</dbReference>
<evidence type="ECO:0000256" key="1">
    <source>
        <dbReference type="SAM" id="MobiDB-lite"/>
    </source>
</evidence>
<proteinExistence type="predicted"/>
<reference evidence="3 4" key="1">
    <citation type="journal article" date="2010" name="Nat. Biotechnol.">
        <title>Genome sequence of the model mushroom Schizophyllum commune.</title>
        <authorList>
            <person name="Ohm R.A."/>
            <person name="de Jong J.F."/>
            <person name="Lugones L.G."/>
            <person name="Aerts A."/>
            <person name="Kothe E."/>
            <person name="Stajich J.E."/>
            <person name="de Vries R.P."/>
            <person name="Record E."/>
            <person name="Levasseur A."/>
            <person name="Baker S.E."/>
            <person name="Bartholomew K.A."/>
            <person name="Coutinho P.M."/>
            <person name="Erdmann S."/>
            <person name="Fowler T.J."/>
            <person name="Gathman A.C."/>
            <person name="Lombard V."/>
            <person name="Henrissat B."/>
            <person name="Knabe N."/>
            <person name="Kuees U."/>
            <person name="Lilly W.W."/>
            <person name="Lindquist E."/>
            <person name="Lucas S."/>
            <person name="Magnuson J.K."/>
            <person name="Piumi F."/>
            <person name="Raudaskoski M."/>
            <person name="Salamov A."/>
            <person name="Schmutz J."/>
            <person name="Schwarze F.W.M.R."/>
            <person name="vanKuyk P.A."/>
            <person name="Horton J.S."/>
            <person name="Grigoriev I.V."/>
            <person name="Woesten H.A.B."/>
        </authorList>
    </citation>
    <scope>NUCLEOTIDE SEQUENCE [LARGE SCALE GENOMIC DNA]</scope>
    <source>
        <strain evidence="4">H4-8 / FGSC 9210</strain>
    </source>
</reference>
<keyword evidence="4" id="KW-1185">Reference proteome</keyword>
<name>D8PRS2_SCHCM</name>
<dbReference type="PANTHER" id="PTHR34391">
    <property type="entry name" value="UPF0658 GOLGI APPARATUS MEMBRANE PROTEIN C1952.10C-RELATED"/>
    <property type="match status" value="1"/>
</dbReference>
<dbReference type="GeneID" id="9585066"/>
<feature type="transmembrane region" description="Helical" evidence="2">
    <location>
        <begin position="12"/>
        <end position="33"/>
    </location>
</feature>